<accession>A0A380B451</accession>
<reference evidence="1 2" key="1">
    <citation type="submission" date="2018-06" db="EMBL/GenBank/DDBJ databases">
        <authorList>
            <consortium name="Pathogen Informatics"/>
            <person name="Doyle S."/>
        </authorList>
    </citation>
    <scope>NUCLEOTIDE SEQUENCE [LARGE SCALE GENOMIC DNA]</scope>
    <source>
        <strain evidence="1 2">NCTC10736</strain>
    </source>
</reference>
<dbReference type="Gene3D" id="1.10.150.20">
    <property type="entry name" value="5' to 3' exonuclease, C-terminal subdomain"/>
    <property type="match status" value="1"/>
</dbReference>
<sequence length="98" mass="11167">MNPAKVVRAEVKQLTDLPNIGKACAADLRLLGIDKPEQLLGQNPYDLYQTLCNKTGQRHDPCMIDVFISITRFMAGEDAKPWWFYTEERKNTLGQTKP</sequence>
<dbReference type="Proteomes" id="UP000255061">
    <property type="component" value="Unassembled WGS sequence"/>
</dbReference>
<protein>
    <submittedName>
        <fullName evidence="1">Pathogenicity locus</fullName>
    </submittedName>
</protein>
<dbReference type="EMBL" id="UGYV01000001">
    <property type="protein sequence ID" value="SUI92579.1"/>
    <property type="molecule type" value="Genomic_DNA"/>
</dbReference>
<evidence type="ECO:0000313" key="1">
    <source>
        <dbReference type="EMBL" id="SUI92579.1"/>
    </source>
</evidence>
<dbReference type="AlphaFoldDB" id="A0A380B451"/>
<dbReference type="RefSeq" id="WP_115406876.1">
    <property type="nucleotide sequence ID" value="NZ_UGYV01000001.1"/>
</dbReference>
<dbReference type="Pfam" id="PF11731">
    <property type="entry name" value="Cdd1"/>
    <property type="match status" value="1"/>
</dbReference>
<gene>
    <name evidence="1" type="ORF">NCTC10736_03526</name>
</gene>
<organism evidence="1 2">
    <name type="scientific">Shewanella morhuae</name>
    <dbReference type="NCBI Taxonomy" id="365591"/>
    <lineage>
        <taxon>Bacteria</taxon>
        <taxon>Pseudomonadati</taxon>
        <taxon>Pseudomonadota</taxon>
        <taxon>Gammaproteobacteria</taxon>
        <taxon>Alteromonadales</taxon>
        <taxon>Shewanellaceae</taxon>
        <taxon>Shewanella</taxon>
    </lineage>
</organism>
<name>A0A380B451_9GAMM</name>
<proteinExistence type="predicted"/>
<dbReference type="InterPro" id="IPR021725">
    <property type="entry name" value="Cdd1"/>
</dbReference>
<evidence type="ECO:0000313" key="2">
    <source>
        <dbReference type="Proteomes" id="UP000255061"/>
    </source>
</evidence>